<dbReference type="PANTHER" id="PTHR43053">
    <property type="entry name" value="GLYCOSIDASE FAMILY 31"/>
    <property type="match status" value="1"/>
</dbReference>
<proteinExistence type="inferred from homology"/>
<dbReference type="InterPro" id="IPR017853">
    <property type="entry name" value="GH"/>
</dbReference>
<dbReference type="InterPro" id="IPR013780">
    <property type="entry name" value="Glyco_hydro_b"/>
</dbReference>
<keyword evidence="3 5" id="KW-0378">Hydrolase</keyword>
<dbReference type="Proteomes" id="UP001499930">
    <property type="component" value="Unassembled WGS sequence"/>
</dbReference>
<dbReference type="InterPro" id="IPR050985">
    <property type="entry name" value="Alpha-glycosidase_related"/>
</dbReference>
<dbReference type="PIRSF" id="PIRSF005536">
    <property type="entry name" value="Agal"/>
    <property type="match status" value="1"/>
</dbReference>
<dbReference type="PANTHER" id="PTHR43053:SF3">
    <property type="entry name" value="ALPHA-GALACTOSIDASE C-RELATED"/>
    <property type="match status" value="1"/>
</dbReference>
<evidence type="ECO:0000259" key="7">
    <source>
        <dbReference type="Pfam" id="PF16875"/>
    </source>
</evidence>
<evidence type="ECO:0000313" key="8">
    <source>
        <dbReference type="EMBL" id="GAA3031893.1"/>
    </source>
</evidence>
<sequence length="718" mass="79157">MPIIPVAERTWAAVTPASTYLFGVEAGADADTDVRVVQWYWGPRLPEAALAEAARFPIPRQETGFLDPRDVDELLPVDGGRRWGVPSLQAVYEGGVRSVELSYAEAVTGPGEIELVLRDEAYGLRVGLHVRCAEDTDVVERWVTVANEGAAPVRFGRLDSGSWVLPERPAHRCTGVFGAWGRETQLQRTGLPVGETTFTSRTGTTGHRANPWIMIDAGDATEESGEVWTVALAWSGSWRLTAQHRSEGDVAVTCGSGHDGPQAHLAPGERLRTPSALGLYSDGGYGAASRAWHAYTRGHVLPAPDEERPVLYNSWEATGFDVSEAGQLELAARAAELGAELFVVDDGWFGTRDRDSRGLGDWWPSPARFPDGLTRLFDGVRALGMLPGLWVEPEMVNPDSDLYRDRPDWVLHHPGRRRDTMRNQLVLNFARADVREWAVGWLDGLVGEYRLAYLKWDMNRSFSQAGWPEAGERADMLWIEHTDGVHAVMDELRRRRPGLRIESCSGGGGRVDLAVLRRTDLVWTSDNTDARDRQTIQHGFSYLYPAGTMSAWVTDSPNPHTRRRVPLRYRFHVAMAGILGIGGNLTTWSAEELAEAAGLVAAYKAIRPVVQHGRLYRLAGTPGLTASAVQYVLDDRVVVLAYNPFTLDARPPRRLRLAGLDPEAVYEVVTSEAGTTAPAGSRWHGRTLTAHGLILPSWLPNGPDYRSELLELRRVGTP</sequence>
<dbReference type="InterPro" id="IPR031705">
    <property type="entry name" value="Glyco_hydro_36_C"/>
</dbReference>
<dbReference type="InterPro" id="IPR031704">
    <property type="entry name" value="Glyco_hydro_36_N"/>
</dbReference>
<evidence type="ECO:0000256" key="1">
    <source>
        <dbReference type="ARBA" id="ARBA00001255"/>
    </source>
</evidence>
<dbReference type="Gene3D" id="2.60.40.1180">
    <property type="entry name" value="Golgi alpha-mannosidase II"/>
    <property type="match status" value="1"/>
</dbReference>
<gene>
    <name evidence="8" type="ORF">GCM10017559_68840</name>
</gene>
<dbReference type="SUPFAM" id="SSF51445">
    <property type="entry name" value="(Trans)glycosidases"/>
    <property type="match status" value="1"/>
</dbReference>
<evidence type="ECO:0000256" key="5">
    <source>
        <dbReference type="PIRNR" id="PIRNR005536"/>
    </source>
</evidence>
<protein>
    <recommendedName>
        <fullName evidence="2 5">Alpha-galactosidase</fullName>
        <ecNumber evidence="2 5">3.2.1.22</ecNumber>
    </recommendedName>
</protein>
<organism evidence="8 9">
    <name type="scientific">Streptosporangium longisporum</name>
    <dbReference type="NCBI Taxonomy" id="46187"/>
    <lineage>
        <taxon>Bacteria</taxon>
        <taxon>Bacillati</taxon>
        <taxon>Actinomycetota</taxon>
        <taxon>Actinomycetes</taxon>
        <taxon>Streptosporangiales</taxon>
        <taxon>Streptosporangiaceae</taxon>
        <taxon>Streptosporangium</taxon>
    </lineage>
</organism>
<dbReference type="Gene3D" id="2.70.98.60">
    <property type="entry name" value="alpha-galactosidase from lactobacil brevis"/>
    <property type="match status" value="1"/>
</dbReference>
<dbReference type="InterPro" id="IPR002252">
    <property type="entry name" value="Glyco_hydro_36"/>
</dbReference>
<evidence type="ECO:0000256" key="3">
    <source>
        <dbReference type="ARBA" id="ARBA00022801"/>
    </source>
</evidence>
<keyword evidence="9" id="KW-1185">Reference proteome</keyword>
<dbReference type="Gene3D" id="3.20.20.70">
    <property type="entry name" value="Aldolase class I"/>
    <property type="match status" value="1"/>
</dbReference>
<comment type="caution">
    <text evidence="8">The sequence shown here is derived from an EMBL/GenBank/DDBJ whole genome shotgun (WGS) entry which is preliminary data.</text>
</comment>
<feature type="domain" description="Glycosyl hydrolase family 36 N-terminal" evidence="7">
    <location>
        <begin position="38"/>
        <end position="265"/>
    </location>
</feature>
<reference evidence="9" key="1">
    <citation type="journal article" date="2019" name="Int. J. Syst. Evol. Microbiol.">
        <title>The Global Catalogue of Microorganisms (GCM) 10K type strain sequencing project: providing services to taxonomists for standard genome sequencing and annotation.</title>
        <authorList>
            <consortium name="The Broad Institute Genomics Platform"/>
            <consortium name="The Broad Institute Genome Sequencing Center for Infectious Disease"/>
            <person name="Wu L."/>
            <person name="Ma J."/>
        </authorList>
    </citation>
    <scope>NUCLEOTIDE SEQUENCE [LARGE SCALE GENOMIC DNA]</scope>
    <source>
        <strain evidence="9">JCM 3106</strain>
    </source>
</reference>
<evidence type="ECO:0000256" key="4">
    <source>
        <dbReference type="ARBA" id="ARBA00023295"/>
    </source>
</evidence>
<feature type="domain" description="Glycosyl hydrolase family 36 C-terminal" evidence="6">
    <location>
        <begin position="627"/>
        <end position="712"/>
    </location>
</feature>
<dbReference type="EC" id="3.2.1.22" evidence="2 5"/>
<evidence type="ECO:0000256" key="2">
    <source>
        <dbReference type="ARBA" id="ARBA00012755"/>
    </source>
</evidence>
<comment type="catalytic activity">
    <reaction evidence="1 5">
        <text>Hydrolysis of terminal, non-reducing alpha-D-galactose residues in alpha-D-galactosides, including galactose oligosaccharides, galactomannans and galactolipids.</text>
        <dbReference type="EC" id="3.2.1.22"/>
    </reaction>
</comment>
<dbReference type="Pfam" id="PF02065">
    <property type="entry name" value="Melibiase"/>
    <property type="match status" value="1"/>
</dbReference>
<dbReference type="InterPro" id="IPR038417">
    <property type="entry name" value="Alpga-gal_N_sf"/>
</dbReference>
<evidence type="ECO:0000259" key="6">
    <source>
        <dbReference type="Pfam" id="PF16874"/>
    </source>
</evidence>
<dbReference type="Pfam" id="PF16874">
    <property type="entry name" value="Glyco_hydro_36C"/>
    <property type="match status" value="1"/>
</dbReference>
<name>A0ABP6L463_9ACTN</name>
<dbReference type="EMBL" id="BAAAWD010000019">
    <property type="protein sequence ID" value="GAA3031893.1"/>
    <property type="molecule type" value="Genomic_DNA"/>
</dbReference>
<accession>A0ABP6L463</accession>
<evidence type="ECO:0000313" key="9">
    <source>
        <dbReference type="Proteomes" id="UP001499930"/>
    </source>
</evidence>
<keyword evidence="4 5" id="KW-0326">Glycosidase</keyword>
<dbReference type="RefSeq" id="WP_344903846.1">
    <property type="nucleotide sequence ID" value="NZ_BAAAWD010000019.1"/>
</dbReference>
<dbReference type="Pfam" id="PF16875">
    <property type="entry name" value="Glyco_hydro_36N"/>
    <property type="match status" value="1"/>
</dbReference>
<dbReference type="PRINTS" id="PR00743">
    <property type="entry name" value="GLHYDRLASE36"/>
</dbReference>
<dbReference type="CDD" id="cd14791">
    <property type="entry name" value="GH36"/>
    <property type="match status" value="1"/>
</dbReference>
<dbReference type="InterPro" id="IPR013785">
    <property type="entry name" value="Aldolase_TIM"/>
</dbReference>
<comment type="similarity">
    <text evidence="5">Belongs to the glycosyl hydrolase.</text>
</comment>